<dbReference type="GO" id="GO:0016846">
    <property type="term" value="F:carbon-sulfur lyase activity"/>
    <property type="evidence" value="ECO:0007669"/>
    <property type="project" value="InterPro"/>
</dbReference>
<dbReference type="InterPro" id="IPR006913">
    <property type="entry name" value="CENP-V/GFA"/>
</dbReference>
<dbReference type="Pfam" id="PF04828">
    <property type="entry name" value="GFA"/>
    <property type="match status" value="1"/>
</dbReference>
<keyword evidence="7" id="KW-1185">Reference proteome</keyword>
<dbReference type="PANTHER" id="PTHR33337">
    <property type="entry name" value="GFA DOMAIN-CONTAINING PROTEIN"/>
    <property type="match status" value="1"/>
</dbReference>
<dbReference type="SUPFAM" id="SSF51316">
    <property type="entry name" value="Mss4-like"/>
    <property type="match status" value="1"/>
</dbReference>
<evidence type="ECO:0000313" key="7">
    <source>
        <dbReference type="Proteomes" id="UP000054266"/>
    </source>
</evidence>
<dbReference type="InterPro" id="IPR011057">
    <property type="entry name" value="Mss4-like_sf"/>
</dbReference>
<proteinExistence type="inferred from homology"/>
<evidence type="ECO:0000256" key="2">
    <source>
        <dbReference type="ARBA" id="ARBA00022723"/>
    </source>
</evidence>
<comment type="similarity">
    <text evidence="1">Belongs to the Gfa family.</text>
</comment>
<keyword evidence="3" id="KW-0862">Zinc</keyword>
<protein>
    <recommendedName>
        <fullName evidence="5">CENP-V/GFA domain-containing protein</fullName>
    </recommendedName>
</protein>
<sequence>MLCSPLNESAIQPGVKESGRTEAIMTDLSKVTSSCYCGAVLLEYSVEGDNFITSFICHCTDDRKITSSVFASNFVIKDDTLKHVRGQENLTKYERKTGIASGDQMDSYFCKTCGSLLYRVSSGFPGTHILRLGAVDQFELVSDYLKPRLEQFVSDKVAWAKPVEDLVQNDGNFIKPGFVPFK</sequence>
<evidence type="ECO:0000256" key="3">
    <source>
        <dbReference type="ARBA" id="ARBA00022833"/>
    </source>
</evidence>
<evidence type="ECO:0000313" key="6">
    <source>
        <dbReference type="EMBL" id="KIW73660.1"/>
    </source>
</evidence>
<dbReference type="HOGENOM" id="CLU_055491_3_0_1"/>
<dbReference type="Proteomes" id="UP000054266">
    <property type="component" value="Unassembled WGS sequence"/>
</dbReference>
<reference evidence="6 7" key="1">
    <citation type="submission" date="2015-01" db="EMBL/GenBank/DDBJ databases">
        <title>The Genome Sequence of Capronia semiimmersa CBS27337.</title>
        <authorList>
            <consortium name="The Broad Institute Genomics Platform"/>
            <person name="Cuomo C."/>
            <person name="de Hoog S."/>
            <person name="Gorbushina A."/>
            <person name="Stielow B."/>
            <person name="Teixiera M."/>
            <person name="Abouelleil A."/>
            <person name="Chapman S.B."/>
            <person name="Priest M."/>
            <person name="Young S.K."/>
            <person name="Wortman J."/>
            <person name="Nusbaum C."/>
            <person name="Birren B."/>
        </authorList>
    </citation>
    <scope>NUCLEOTIDE SEQUENCE [LARGE SCALE GENOMIC DNA]</scope>
    <source>
        <strain evidence="6 7">CBS 27337</strain>
    </source>
</reference>
<keyword evidence="4" id="KW-0456">Lyase</keyword>
<dbReference type="PROSITE" id="PS51891">
    <property type="entry name" value="CENP_V_GFA"/>
    <property type="match status" value="1"/>
</dbReference>
<feature type="domain" description="CENP-V/GFA" evidence="5">
    <location>
        <begin position="31"/>
        <end position="139"/>
    </location>
</feature>
<accession>A0A0D2G4D6</accession>
<dbReference type="EMBL" id="KN846956">
    <property type="protein sequence ID" value="KIW73660.1"/>
    <property type="molecule type" value="Genomic_DNA"/>
</dbReference>
<dbReference type="STRING" id="5601.A0A0D2G4D6"/>
<evidence type="ECO:0000256" key="4">
    <source>
        <dbReference type="ARBA" id="ARBA00023239"/>
    </source>
</evidence>
<name>A0A0D2G4D6_9EURO</name>
<dbReference type="Gene3D" id="3.90.1590.10">
    <property type="entry name" value="glutathione-dependent formaldehyde- activating enzyme (gfa)"/>
    <property type="match status" value="1"/>
</dbReference>
<keyword evidence="2" id="KW-0479">Metal-binding</keyword>
<evidence type="ECO:0000259" key="5">
    <source>
        <dbReference type="PROSITE" id="PS51891"/>
    </source>
</evidence>
<evidence type="ECO:0000256" key="1">
    <source>
        <dbReference type="ARBA" id="ARBA00005495"/>
    </source>
</evidence>
<dbReference type="GO" id="GO:0046872">
    <property type="term" value="F:metal ion binding"/>
    <property type="evidence" value="ECO:0007669"/>
    <property type="project" value="UniProtKB-KW"/>
</dbReference>
<organism evidence="6 7">
    <name type="scientific">Phialophora macrospora</name>
    <dbReference type="NCBI Taxonomy" id="1851006"/>
    <lineage>
        <taxon>Eukaryota</taxon>
        <taxon>Fungi</taxon>
        <taxon>Dikarya</taxon>
        <taxon>Ascomycota</taxon>
        <taxon>Pezizomycotina</taxon>
        <taxon>Eurotiomycetes</taxon>
        <taxon>Chaetothyriomycetidae</taxon>
        <taxon>Chaetothyriales</taxon>
        <taxon>Herpotrichiellaceae</taxon>
        <taxon>Phialophora</taxon>
    </lineage>
</organism>
<dbReference type="AlphaFoldDB" id="A0A0D2G4D6"/>
<gene>
    <name evidence="6" type="ORF">PV04_01759</name>
</gene>
<dbReference type="PANTHER" id="PTHR33337:SF8">
    <property type="entry name" value="CENP-V_GFA DOMAIN-CONTAINING PROTEIN"/>
    <property type="match status" value="1"/>
</dbReference>